<evidence type="ECO:0000256" key="4">
    <source>
        <dbReference type="ARBA" id="ARBA00040194"/>
    </source>
</evidence>
<dbReference type="EMBL" id="SJPM01000015">
    <property type="protein sequence ID" value="TWT91412.1"/>
    <property type="molecule type" value="Genomic_DNA"/>
</dbReference>
<dbReference type="InterPro" id="IPR002711">
    <property type="entry name" value="HNH"/>
</dbReference>
<evidence type="ECO:0000313" key="8">
    <source>
        <dbReference type="Proteomes" id="UP000316213"/>
    </source>
</evidence>
<dbReference type="GO" id="GO:0003676">
    <property type="term" value="F:nucleic acid binding"/>
    <property type="evidence" value="ECO:0007669"/>
    <property type="project" value="InterPro"/>
</dbReference>
<dbReference type="InterPro" id="IPR003615">
    <property type="entry name" value="HNH_nuc"/>
</dbReference>
<organism evidence="6 8">
    <name type="scientific">Neorhodopirellula pilleata</name>
    <dbReference type="NCBI Taxonomy" id="2714738"/>
    <lineage>
        <taxon>Bacteria</taxon>
        <taxon>Pseudomonadati</taxon>
        <taxon>Planctomycetota</taxon>
        <taxon>Planctomycetia</taxon>
        <taxon>Pirellulales</taxon>
        <taxon>Pirellulaceae</taxon>
        <taxon>Neorhodopirellula</taxon>
    </lineage>
</organism>
<feature type="domain" description="HNH nuclease" evidence="5">
    <location>
        <begin position="56"/>
        <end position="108"/>
    </location>
</feature>
<dbReference type="Proteomes" id="UP000316213">
    <property type="component" value="Unassembled WGS sequence"/>
</dbReference>
<dbReference type="PANTHER" id="PTHR41286">
    <property type="entry name" value="HNH NUCLEASE YAJD-RELATED"/>
    <property type="match status" value="1"/>
</dbReference>
<dbReference type="Pfam" id="PF01844">
    <property type="entry name" value="HNH"/>
    <property type="match status" value="1"/>
</dbReference>
<keyword evidence="2" id="KW-0378">Hydrolase</keyword>
<comment type="caution">
    <text evidence="6">The sequence shown here is derived from an EMBL/GenBank/DDBJ whole genome shotgun (WGS) entry which is preliminary data.</text>
</comment>
<accession>A0A5C5ZV41</accession>
<gene>
    <name evidence="6" type="ORF">Pla100_52620</name>
    <name evidence="7" type="ORF">Pla100_53110</name>
</gene>
<keyword evidence="8" id="KW-1185">Reference proteome</keyword>
<evidence type="ECO:0000313" key="6">
    <source>
        <dbReference type="EMBL" id="TWT91412.1"/>
    </source>
</evidence>
<name>A0A5C5ZV41_9BACT</name>
<keyword evidence="1" id="KW-0540">Nuclease</keyword>
<dbReference type="CDD" id="cd00085">
    <property type="entry name" value="HNHc"/>
    <property type="match status" value="1"/>
</dbReference>
<evidence type="ECO:0000313" key="7">
    <source>
        <dbReference type="EMBL" id="TWT91461.1"/>
    </source>
</evidence>
<dbReference type="GO" id="GO:0004519">
    <property type="term" value="F:endonuclease activity"/>
    <property type="evidence" value="ECO:0007669"/>
    <property type="project" value="UniProtKB-KW"/>
</dbReference>
<protein>
    <recommendedName>
        <fullName evidence="4">Putative HNH nuclease YajD</fullName>
    </recommendedName>
</protein>
<dbReference type="GO" id="GO:0005829">
    <property type="term" value="C:cytosol"/>
    <property type="evidence" value="ECO:0007669"/>
    <property type="project" value="TreeGrafter"/>
</dbReference>
<evidence type="ECO:0000256" key="2">
    <source>
        <dbReference type="ARBA" id="ARBA00022801"/>
    </source>
</evidence>
<keyword evidence="6" id="KW-0255">Endonuclease</keyword>
<dbReference type="AlphaFoldDB" id="A0A5C5ZV41"/>
<dbReference type="RefSeq" id="WP_146581332.1">
    <property type="nucleotide sequence ID" value="NZ_SJPM01000015.1"/>
</dbReference>
<dbReference type="OrthoDB" id="9779761at2"/>
<dbReference type="GO" id="GO:0016787">
    <property type="term" value="F:hydrolase activity"/>
    <property type="evidence" value="ECO:0007669"/>
    <property type="project" value="UniProtKB-KW"/>
</dbReference>
<evidence type="ECO:0000256" key="3">
    <source>
        <dbReference type="ARBA" id="ARBA00038412"/>
    </source>
</evidence>
<dbReference type="SMART" id="SM00507">
    <property type="entry name" value="HNHc"/>
    <property type="match status" value="1"/>
</dbReference>
<sequence>MAVPEARKSCVICRRSHIGRGSRCDACRGTRQAITPAVEARPTAARRGYGRNWRRAAKEFLAEPANHICKECGERIASQVDHIVPHRGDPKLFWSRSNWQGLCHSCHSRKTARGA</sequence>
<dbReference type="GO" id="GO:0008270">
    <property type="term" value="F:zinc ion binding"/>
    <property type="evidence" value="ECO:0007669"/>
    <property type="project" value="InterPro"/>
</dbReference>
<comment type="similarity">
    <text evidence="3">Belongs to the HNH nuclease family.</text>
</comment>
<dbReference type="Gene3D" id="1.10.30.50">
    <property type="match status" value="1"/>
</dbReference>
<reference evidence="6 8" key="1">
    <citation type="submission" date="2019-02" db="EMBL/GenBank/DDBJ databases">
        <title>Deep-cultivation of Planctomycetes and their phenomic and genomic characterization uncovers novel biology.</title>
        <authorList>
            <person name="Wiegand S."/>
            <person name="Jogler M."/>
            <person name="Boedeker C."/>
            <person name="Pinto D."/>
            <person name="Vollmers J."/>
            <person name="Rivas-Marin E."/>
            <person name="Kohn T."/>
            <person name="Peeters S.H."/>
            <person name="Heuer A."/>
            <person name="Rast P."/>
            <person name="Oberbeckmann S."/>
            <person name="Bunk B."/>
            <person name="Jeske O."/>
            <person name="Meyerdierks A."/>
            <person name="Storesund J.E."/>
            <person name="Kallscheuer N."/>
            <person name="Luecker S."/>
            <person name="Lage O.M."/>
            <person name="Pohl T."/>
            <person name="Merkel B.J."/>
            <person name="Hornburger P."/>
            <person name="Mueller R.-W."/>
            <person name="Bruemmer F."/>
            <person name="Labrenz M."/>
            <person name="Spormann A.M."/>
            <person name="Op Den Camp H."/>
            <person name="Overmann J."/>
            <person name="Amann R."/>
            <person name="Jetten M.S.M."/>
            <person name="Mascher T."/>
            <person name="Medema M.H."/>
            <person name="Devos D.P."/>
            <person name="Kaster A.-K."/>
            <person name="Ovreas L."/>
            <person name="Rohde M."/>
            <person name="Galperin M.Y."/>
            <person name="Jogler C."/>
        </authorList>
    </citation>
    <scope>NUCLEOTIDE SEQUENCE [LARGE SCALE GENOMIC DNA]</scope>
    <source>
        <strain evidence="6 8">Pla100</strain>
    </source>
</reference>
<dbReference type="PANTHER" id="PTHR41286:SF1">
    <property type="entry name" value="HNH NUCLEASE YAJD-RELATED"/>
    <property type="match status" value="1"/>
</dbReference>
<evidence type="ECO:0000259" key="5">
    <source>
        <dbReference type="SMART" id="SM00507"/>
    </source>
</evidence>
<dbReference type="EMBL" id="SJPM01000015">
    <property type="protein sequence ID" value="TWT91461.1"/>
    <property type="molecule type" value="Genomic_DNA"/>
</dbReference>
<evidence type="ECO:0000256" key="1">
    <source>
        <dbReference type="ARBA" id="ARBA00022722"/>
    </source>
</evidence>
<proteinExistence type="inferred from homology"/>